<organism evidence="1 2">
    <name type="scientific">[Candida] jaroonii</name>
    <dbReference type="NCBI Taxonomy" id="467808"/>
    <lineage>
        <taxon>Eukaryota</taxon>
        <taxon>Fungi</taxon>
        <taxon>Dikarya</taxon>
        <taxon>Ascomycota</taxon>
        <taxon>Saccharomycotina</taxon>
        <taxon>Pichiomycetes</taxon>
        <taxon>Debaryomycetaceae</taxon>
        <taxon>Yamadazyma</taxon>
    </lineage>
</organism>
<proteinExistence type="predicted"/>
<keyword evidence="2" id="KW-1185">Reference proteome</keyword>
<name>A0ACA9Y2M3_9ASCO</name>
<accession>A0ACA9Y2M3</accession>
<reference evidence="1" key="1">
    <citation type="submission" date="2022-06" db="EMBL/GenBank/DDBJ databases">
        <authorList>
            <person name="Legras J.-L."/>
            <person name="Devillers H."/>
            <person name="Grondin C."/>
        </authorList>
    </citation>
    <scope>NUCLEOTIDE SEQUENCE</scope>
    <source>
        <strain evidence="1">CLIB 1444</strain>
    </source>
</reference>
<comment type="caution">
    <text evidence="1">The sequence shown here is derived from an EMBL/GenBank/DDBJ whole genome shotgun (WGS) entry which is preliminary data.</text>
</comment>
<keyword evidence="1" id="KW-0436">Ligase</keyword>
<evidence type="ECO:0000313" key="1">
    <source>
        <dbReference type="EMBL" id="CAH6719216.1"/>
    </source>
</evidence>
<gene>
    <name evidence="1" type="ORF">CLIB1444_02S03510</name>
</gene>
<evidence type="ECO:0000313" key="2">
    <source>
        <dbReference type="Proteomes" id="UP001152531"/>
    </source>
</evidence>
<sequence>MSADDIRAKRLANLSRLGGGSNNSSSSGNSNNTSNTPPSAPETKRAKPDLPSPPKPPKSIDPPVETKPVKVDKVESPPVNAEEQLSKWLMMEVKDTLQITVKPEESTSNLIYLESLANELTDRSIEEDDLESSFMEILTEAGIPTDYKFSIEYLYTIYQKSFKLKRILPKKDINYDKKISIINKIINFSCSFGFICFQISDMFINNDLPKSIDFFVNDHETHSFLIDIINKSIEQDSLLDLLHLFMPMISSKLYKANLNDTNYNKYLSIIELFVNMKPVAAVFHQIDGFQPPDEGQCLDYEHKTLLGPILRLSPLIDNVANYYFGANFNSNNYSLVNSTYDSLTNEYKVVIDRLFYIIDKLVRGGAEVRNHLLQWFSKLINLSHLRTGSHADSSKLPSDGMMFNISIILIKLSLPFLDYPNFGKIDKIDIDYLGKNKLVDLKDETRVNSSIQESTDFYKDIQGDTNFISDCFFITLTYLNYGIGGISVRYDKLKNQINQLQERVDMIERNEVPAGSNPMMINFLRSQLPKLNQQLNYLKSFKHVTKAIFNYRSLQFEIFDFIIGASVFLTRVIDPQHKYPQTKLSIPIFKINKVSELDDQDFLRTKCPEPWKYFPEFWVEGIINYCKFTTKFRGCPLVNNLEKLSKFVEFTIILLRCPEVLGNPHMKSSIIEILFIGSLPLTNGDPGFMADIFNNNEIVKNNILYSLLDIYVMIEKTGASSQFYDKFNSRYYISIILEELWKNDYYRNQLKSYSIKNVDFFIRFIARMLNDTTYLLDETFNELNQIHDCQVEIKRRQNGQGENEELGTTDELIKNLESSERKAKSYMGLSNKTMELFKLFTKEVPKGFVLPELVDRLAGMLNYNLSAMVGPKCKNLKVEDPTKYDFDPKTTLQGLCEVYCNLSKETEFIKAVSRDGRSFNIEWFKKAVNVLRTKTLTNPKIIDQLMELGEVAEKQRLEDEQEELELGEVPDEFLDPLMYTIMEDPVILPTSKVVMDRSTIKAHLLSDPTDPFNRSPLKLEDVIDDIELKEKIQQFKRGGK</sequence>
<protein>
    <submittedName>
        <fullName evidence="1">E4 ubiquitin-protein ligase Ufd2p</fullName>
    </submittedName>
</protein>
<dbReference type="EMBL" id="CALSDN010000002">
    <property type="protein sequence ID" value="CAH6719216.1"/>
    <property type="molecule type" value="Genomic_DNA"/>
</dbReference>
<dbReference type="Proteomes" id="UP001152531">
    <property type="component" value="Unassembled WGS sequence"/>
</dbReference>